<accession>A0A2J8AB20</accession>
<reference evidence="1 2" key="1">
    <citation type="journal article" date="2017" name="Mol. Biol. Evol.">
        <title>The 4-celled Tetrabaena socialis nuclear genome reveals the essential components for genetic control of cell number at the origin of multicellularity in the volvocine lineage.</title>
        <authorList>
            <person name="Featherston J."/>
            <person name="Arakaki Y."/>
            <person name="Hanschen E.R."/>
            <person name="Ferris P.J."/>
            <person name="Michod R.E."/>
            <person name="Olson B.J.S.C."/>
            <person name="Nozaki H."/>
            <person name="Durand P.M."/>
        </authorList>
    </citation>
    <scope>NUCLEOTIDE SEQUENCE [LARGE SCALE GENOMIC DNA]</scope>
    <source>
        <strain evidence="1 2">NIES-571</strain>
    </source>
</reference>
<dbReference type="EMBL" id="PGGS01000080">
    <property type="protein sequence ID" value="PNH09720.1"/>
    <property type="molecule type" value="Genomic_DNA"/>
</dbReference>
<evidence type="ECO:0000313" key="1">
    <source>
        <dbReference type="EMBL" id="PNH09720.1"/>
    </source>
</evidence>
<sequence length="309" mass="33942">MVAPSESQIQQRCEEVLVKLESGEDNPILVCSDASRSVAEAVVDKVERRGFYFREKEDRDGERIGDLYFFSDSADAHTRPAAAAAWCLLAWTWPWSSVAGAWRLLEAAGAQRARQRGGFRQPDQSLYLAGAVEPNLIIEVAYQEPRQELEDNLARWTAPAGPARVALGVDVEYGTGPVAPRVEVLMQLEGERRPSVVLRCGAGSGCRSPAMYDHTLFVPVDKLLYGAPWLTRTLICVQLAVQVPVYSIVWGGVHAVGDVLCGRRSLRDVASASVRSLFGPWWGVVPLDAFVIRSAVLGGLRLRQLERVA</sequence>
<dbReference type="Proteomes" id="UP000236333">
    <property type="component" value="Unassembled WGS sequence"/>
</dbReference>
<gene>
    <name evidence="1" type="ORF">TSOC_003637</name>
</gene>
<protein>
    <submittedName>
        <fullName evidence="1">Uncharacterized protein</fullName>
    </submittedName>
</protein>
<name>A0A2J8AB20_9CHLO</name>
<organism evidence="1 2">
    <name type="scientific">Tetrabaena socialis</name>
    <dbReference type="NCBI Taxonomy" id="47790"/>
    <lineage>
        <taxon>Eukaryota</taxon>
        <taxon>Viridiplantae</taxon>
        <taxon>Chlorophyta</taxon>
        <taxon>core chlorophytes</taxon>
        <taxon>Chlorophyceae</taxon>
        <taxon>CS clade</taxon>
        <taxon>Chlamydomonadales</taxon>
        <taxon>Tetrabaenaceae</taxon>
        <taxon>Tetrabaena</taxon>
    </lineage>
</organism>
<dbReference type="AlphaFoldDB" id="A0A2J8AB20"/>
<comment type="caution">
    <text evidence="1">The sequence shown here is derived from an EMBL/GenBank/DDBJ whole genome shotgun (WGS) entry which is preliminary data.</text>
</comment>
<keyword evidence="2" id="KW-1185">Reference proteome</keyword>
<dbReference type="OrthoDB" id="533551at2759"/>
<proteinExistence type="predicted"/>
<evidence type="ECO:0000313" key="2">
    <source>
        <dbReference type="Proteomes" id="UP000236333"/>
    </source>
</evidence>